<keyword evidence="1" id="KW-0812">Transmembrane</keyword>
<dbReference type="KEGG" id="dpu:SU48_08500"/>
<gene>
    <name evidence="2" type="ORF">SU48_08500</name>
</gene>
<name>A0A172T9W5_9DEIO</name>
<evidence type="ECO:0000313" key="2">
    <source>
        <dbReference type="EMBL" id="ANE43809.1"/>
    </source>
</evidence>
<keyword evidence="1" id="KW-0472">Membrane</keyword>
<organism evidence="2 3">
    <name type="scientific">Deinococcus puniceus</name>
    <dbReference type="NCBI Taxonomy" id="1182568"/>
    <lineage>
        <taxon>Bacteria</taxon>
        <taxon>Thermotogati</taxon>
        <taxon>Deinococcota</taxon>
        <taxon>Deinococci</taxon>
        <taxon>Deinococcales</taxon>
        <taxon>Deinococcaceae</taxon>
        <taxon>Deinococcus</taxon>
    </lineage>
</organism>
<proteinExistence type="predicted"/>
<dbReference type="Proteomes" id="UP000077363">
    <property type="component" value="Chromosome"/>
</dbReference>
<dbReference type="PATRIC" id="fig|1182568.3.peg.1767"/>
<dbReference type="RefSeq" id="WP_064014878.1">
    <property type="nucleotide sequence ID" value="NZ_CP011387.1"/>
</dbReference>
<dbReference type="AlphaFoldDB" id="A0A172T9W5"/>
<keyword evidence="3" id="KW-1185">Reference proteome</keyword>
<accession>A0A172T9W5</accession>
<feature type="transmembrane region" description="Helical" evidence="1">
    <location>
        <begin position="86"/>
        <end position="105"/>
    </location>
</feature>
<evidence type="ECO:0000256" key="1">
    <source>
        <dbReference type="SAM" id="Phobius"/>
    </source>
</evidence>
<keyword evidence="1" id="KW-1133">Transmembrane helix</keyword>
<reference evidence="2 3" key="1">
    <citation type="submission" date="2015-01" db="EMBL/GenBank/DDBJ databases">
        <title>Deinococcus puniceus/DY1/ whole genome sequencing.</title>
        <authorList>
            <person name="Kim M.K."/>
            <person name="Srinivasan S."/>
            <person name="Lee J.-J."/>
        </authorList>
    </citation>
    <scope>NUCLEOTIDE SEQUENCE [LARGE SCALE GENOMIC DNA]</scope>
    <source>
        <strain evidence="2 3">DY1</strain>
    </source>
</reference>
<dbReference type="STRING" id="1182568.SU48_08500"/>
<evidence type="ECO:0000313" key="3">
    <source>
        <dbReference type="Proteomes" id="UP000077363"/>
    </source>
</evidence>
<sequence>MRAAHQFVLWGTAALLSALLLLGLSLQLGLRTTAVRWPHHVLFFAVCAGVLLSSVLALWAGARGWALLPALALLLMMSRTRPGKSAHWRLALACALAFAGGMWAAW</sequence>
<protein>
    <submittedName>
        <fullName evidence="2">Uncharacterized protein</fullName>
    </submittedName>
</protein>
<feature type="transmembrane region" description="Helical" evidence="1">
    <location>
        <begin position="41"/>
        <end position="74"/>
    </location>
</feature>
<dbReference type="EMBL" id="CP011387">
    <property type="protein sequence ID" value="ANE43809.1"/>
    <property type="molecule type" value="Genomic_DNA"/>
</dbReference>